<dbReference type="Gene3D" id="3.90.550.10">
    <property type="entry name" value="Spore Coat Polysaccharide Biosynthesis Protein SpsA, Chain A"/>
    <property type="match status" value="1"/>
</dbReference>
<sequence>MPDGVAGLVLAAGSGTRFGLPKALARSSDGTAWIALACAALREGGCGPVVVSLGDLAECALHLVPADAEPVVVRDHAVGLSASLRAGLAALEASSAEVAVVTLVDLPEQAPEAVLRVLGPRPGAPTLRRATFDAGPGHPVVIGRDHWGPLVEHLAGDVGARAYLAAHGVTGVDCTDLGGGHDVDLAS</sequence>
<protein>
    <submittedName>
        <fullName evidence="2">NTP transferase domain-containing protein</fullName>
    </submittedName>
</protein>
<dbReference type="Pfam" id="PF12804">
    <property type="entry name" value="NTP_transf_3"/>
    <property type="match status" value="1"/>
</dbReference>
<keyword evidence="3" id="KW-1185">Reference proteome</keyword>
<accession>A0ABP4VYR3</accession>
<dbReference type="InterPro" id="IPR025877">
    <property type="entry name" value="MobA-like_NTP_Trfase"/>
</dbReference>
<dbReference type="GO" id="GO:0016740">
    <property type="term" value="F:transferase activity"/>
    <property type="evidence" value="ECO:0007669"/>
    <property type="project" value="UniProtKB-KW"/>
</dbReference>
<dbReference type="PANTHER" id="PTHR43777">
    <property type="entry name" value="MOLYBDENUM COFACTOR CYTIDYLYLTRANSFERASE"/>
    <property type="match status" value="1"/>
</dbReference>
<gene>
    <name evidence="2" type="ORF">GCM10009710_22770</name>
</gene>
<dbReference type="EMBL" id="BAAAME010000004">
    <property type="protein sequence ID" value="GAA1742112.1"/>
    <property type="molecule type" value="Genomic_DNA"/>
</dbReference>
<comment type="caution">
    <text evidence="2">The sequence shown here is derived from an EMBL/GenBank/DDBJ whole genome shotgun (WGS) entry which is preliminary data.</text>
</comment>
<feature type="domain" description="MobA-like NTP transferase" evidence="1">
    <location>
        <begin position="7"/>
        <end position="167"/>
    </location>
</feature>
<evidence type="ECO:0000313" key="3">
    <source>
        <dbReference type="Proteomes" id="UP001501057"/>
    </source>
</evidence>
<evidence type="ECO:0000259" key="1">
    <source>
        <dbReference type="Pfam" id="PF12804"/>
    </source>
</evidence>
<organism evidence="2 3">
    <name type="scientific">Aeromicrobium alkaliterrae</name>
    <dbReference type="NCBI Taxonomy" id="302168"/>
    <lineage>
        <taxon>Bacteria</taxon>
        <taxon>Bacillati</taxon>
        <taxon>Actinomycetota</taxon>
        <taxon>Actinomycetes</taxon>
        <taxon>Propionibacteriales</taxon>
        <taxon>Nocardioidaceae</taxon>
        <taxon>Aeromicrobium</taxon>
    </lineage>
</organism>
<dbReference type="InterPro" id="IPR029044">
    <property type="entry name" value="Nucleotide-diphossugar_trans"/>
</dbReference>
<dbReference type="SUPFAM" id="SSF53448">
    <property type="entry name" value="Nucleotide-diphospho-sugar transferases"/>
    <property type="match status" value="1"/>
</dbReference>
<dbReference type="Proteomes" id="UP001501057">
    <property type="component" value="Unassembled WGS sequence"/>
</dbReference>
<evidence type="ECO:0000313" key="2">
    <source>
        <dbReference type="EMBL" id="GAA1742112.1"/>
    </source>
</evidence>
<reference evidence="3" key="1">
    <citation type="journal article" date="2019" name="Int. J. Syst. Evol. Microbiol.">
        <title>The Global Catalogue of Microorganisms (GCM) 10K type strain sequencing project: providing services to taxonomists for standard genome sequencing and annotation.</title>
        <authorList>
            <consortium name="The Broad Institute Genomics Platform"/>
            <consortium name="The Broad Institute Genome Sequencing Center for Infectious Disease"/>
            <person name="Wu L."/>
            <person name="Ma J."/>
        </authorList>
    </citation>
    <scope>NUCLEOTIDE SEQUENCE [LARGE SCALE GENOMIC DNA]</scope>
    <source>
        <strain evidence="3">JCM 13518</strain>
    </source>
</reference>
<dbReference type="RefSeq" id="WP_344201514.1">
    <property type="nucleotide sequence ID" value="NZ_BAAAME010000004.1"/>
</dbReference>
<proteinExistence type="predicted"/>
<keyword evidence="2" id="KW-0808">Transferase</keyword>
<dbReference type="PANTHER" id="PTHR43777:SF1">
    <property type="entry name" value="MOLYBDENUM COFACTOR CYTIDYLYLTRANSFERASE"/>
    <property type="match status" value="1"/>
</dbReference>
<name>A0ABP4VYR3_9ACTN</name>